<comment type="subunit">
    <text evidence="3">Homohexamer.</text>
</comment>
<comment type="function">
    <text evidence="3">RNA chaperone that binds small regulatory RNA (sRNAs) and mRNAs to facilitate mRNA translational regulation in response to envelope stress, environmental stress and changes in metabolite concentrations. Also binds with high specificity to tRNAs.</text>
</comment>
<dbReference type="InterPro" id="IPR005001">
    <property type="entry name" value="Hfq"/>
</dbReference>
<proteinExistence type="inferred from homology"/>
<evidence type="ECO:0000256" key="2">
    <source>
        <dbReference type="ARBA" id="ARBA00023016"/>
    </source>
</evidence>
<keyword evidence="5" id="KW-1185">Reference proteome</keyword>
<dbReference type="GO" id="GO:0043487">
    <property type="term" value="P:regulation of RNA stability"/>
    <property type="evidence" value="ECO:0007669"/>
    <property type="project" value="TreeGrafter"/>
</dbReference>
<evidence type="ECO:0000313" key="4">
    <source>
        <dbReference type="EMBL" id="SHK53446.1"/>
    </source>
</evidence>
<dbReference type="CDD" id="cd01716">
    <property type="entry name" value="Hfq"/>
    <property type="match status" value="1"/>
</dbReference>
<evidence type="ECO:0000313" key="5">
    <source>
        <dbReference type="Proteomes" id="UP000189810"/>
    </source>
</evidence>
<dbReference type="PANTHER" id="PTHR34772">
    <property type="entry name" value="RNA-BINDING PROTEIN HFQ"/>
    <property type="match status" value="1"/>
</dbReference>
<dbReference type="Gene3D" id="2.30.30.100">
    <property type="match status" value="1"/>
</dbReference>
<dbReference type="PANTHER" id="PTHR34772:SF1">
    <property type="entry name" value="RNA-BINDING PROTEIN HFQ"/>
    <property type="match status" value="1"/>
</dbReference>
<sequence length="70" mass="7942">MFPMEKPSSVQDEVIEELKRKGANVTIFLTRGNRITGKILDHDKYTILLEVEGQPNLIYKHAISTIVQSS</sequence>
<reference evidence="4 5" key="1">
    <citation type="submission" date="2016-11" db="EMBL/GenBank/DDBJ databases">
        <authorList>
            <person name="Jaros S."/>
            <person name="Januszkiewicz K."/>
            <person name="Wedrychowicz H."/>
        </authorList>
    </citation>
    <scope>NUCLEOTIDE SEQUENCE [LARGE SCALE GENOMIC DNA]</scope>
    <source>
        <strain evidence="4 5">DSM 19557</strain>
    </source>
</reference>
<dbReference type="GO" id="GO:0045974">
    <property type="term" value="P:regulation of translation, ncRNA-mediated"/>
    <property type="evidence" value="ECO:0007669"/>
    <property type="project" value="TreeGrafter"/>
</dbReference>
<comment type="similarity">
    <text evidence="3">Belongs to the Hfq family.</text>
</comment>
<dbReference type="GO" id="GO:0006355">
    <property type="term" value="P:regulation of DNA-templated transcription"/>
    <property type="evidence" value="ECO:0007669"/>
    <property type="project" value="InterPro"/>
</dbReference>
<name>A0A1M6T9C8_9AQUI</name>
<evidence type="ECO:0000256" key="3">
    <source>
        <dbReference type="HAMAP-Rule" id="MF_00436"/>
    </source>
</evidence>
<dbReference type="GO" id="GO:0005829">
    <property type="term" value="C:cytosol"/>
    <property type="evidence" value="ECO:0007669"/>
    <property type="project" value="TreeGrafter"/>
</dbReference>
<dbReference type="SUPFAM" id="SSF50182">
    <property type="entry name" value="Sm-like ribonucleoproteins"/>
    <property type="match status" value="1"/>
</dbReference>
<dbReference type="EMBL" id="LT670846">
    <property type="protein sequence ID" value="SHK53446.1"/>
    <property type="molecule type" value="Genomic_DNA"/>
</dbReference>
<dbReference type="OrthoDB" id="9799751at2"/>
<dbReference type="AlphaFoldDB" id="A0A1M6T9C8"/>
<dbReference type="Proteomes" id="UP000189810">
    <property type="component" value="Chromosome I"/>
</dbReference>
<keyword evidence="1 3" id="KW-0694">RNA-binding</keyword>
<dbReference type="HAMAP" id="MF_00436">
    <property type="entry name" value="Hfq"/>
    <property type="match status" value="1"/>
</dbReference>
<gene>
    <name evidence="3" type="primary">hfq</name>
    <name evidence="4" type="ORF">SAMN05444391_1352</name>
</gene>
<dbReference type="NCBIfam" id="TIGR02383">
    <property type="entry name" value="Hfq"/>
    <property type="match status" value="1"/>
</dbReference>
<dbReference type="STRING" id="381751.SAMN05444391_1352"/>
<dbReference type="GO" id="GO:0003723">
    <property type="term" value="F:RNA binding"/>
    <property type="evidence" value="ECO:0007669"/>
    <property type="project" value="UniProtKB-UniRule"/>
</dbReference>
<organism evidence="4 5">
    <name type="scientific">Thermocrinis minervae</name>
    <dbReference type="NCBI Taxonomy" id="381751"/>
    <lineage>
        <taxon>Bacteria</taxon>
        <taxon>Pseudomonadati</taxon>
        <taxon>Aquificota</taxon>
        <taxon>Aquificia</taxon>
        <taxon>Aquificales</taxon>
        <taxon>Aquificaceae</taxon>
        <taxon>Thermocrinis</taxon>
    </lineage>
</organism>
<protein>
    <recommendedName>
        <fullName evidence="3">RNA-binding protein Hfq</fullName>
    </recommendedName>
</protein>
<accession>A0A1M6T9C8</accession>
<evidence type="ECO:0000256" key="1">
    <source>
        <dbReference type="ARBA" id="ARBA00022884"/>
    </source>
</evidence>
<dbReference type="RefSeq" id="WP_079654444.1">
    <property type="nucleotide sequence ID" value="NZ_LT670846.1"/>
</dbReference>
<keyword evidence="2 3" id="KW-0346">Stress response</keyword>
<dbReference type="Pfam" id="PF17209">
    <property type="entry name" value="Hfq"/>
    <property type="match status" value="1"/>
</dbReference>
<dbReference type="InterPro" id="IPR010920">
    <property type="entry name" value="LSM_dom_sf"/>
</dbReference>